<keyword evidence="1" id="KW-0812">Transmembrane</keyword>
<feature type="transmembrane region" description="Helical" evidence="1">
    <location>
        <begin position="219"/>
        <end position="245"/>
    </location>
</feature>
<gene>
    <name evidence="2" type="ORF">CONCODRAFT_2537</name>
</gene>
<dbReference type="Gene3D" id="1.20.1070.10">
    <property type="entry name" value="Rhodopsin 7-helix transmembrane proteins"/>
    <property type="match status" value="1"/>
</dbReference>
<accession>A0A137PH58</accession>
<keyword evidence="3" id="KW-1185">Reference proteome</keyword>
<evidence type="ECO:0008006" key="4">
    <source>
        <dbReference type="Google" id="ProtNLM"/>
    </source>
</evidence>
<evidence type="ECO:0000256" key="1">
    <source>
        <dbReference type="SAM" id="Phobius"/>
    </source>
</evidence>
<dbReference type="Proteomes" id="UP000070444">
    <property type="component" value="Unassembled WGS sequence"/>
</dbReference>
<dbReference type="EMBL" id="KQ964424">
    <property type="protein sequence ID" value="KXN74333.1"/>
    <property type="molecule type" value="Genomic_DNA"/>
</dbReference>
<feature type="transmembrane region" description="Helical" evidence="1">
    <location>
        <begin position="160"/>
        <end position="182"/>
    </location>
</feature>
<protein>
    <recommendedName>
        <fullName evidence="4">G-protein coupled receptors family 1 profile domain-containing protein</fullName>
    </recommendedName>
</protein>
<feature type="transmembrane region" description="Helical" evidence="1">
    <location>
        <begin position="119"/>
        <end position="140"/>
    </location>
</feature>
<keyword evidence="1" id="KW-0472">Membrane</keyword>
<feature type="transmembrane region" description="Helical" evidence="1">
    <location>
        <begin position="88"/>
        <end position="107"/>
    </location>
</feature>
<feature type="transmembrane region" description="Helical" evidence="1">
    <location>
        <begin position="251"/>
        <end position="270"/>
    </location>
</feature>
<evidence type="ECO:0000313" key="2">
    <source>
        <dbReference type="EMBL" id="KXN74333.1"/>
    </source>
</evidence>
<feature type="transmembrane region" description="Helical" evidence="1">
    <location>
        <begin position="44"/>
        <end position="62"/>
    </location>
</feature>
<organism evidence="2 3">
    <name type="scientific">Conidiobolus coronatus (strain ATCC 28846 / CBS 209.66 / NRRL 28638)</name>
    <name type="common">Delacroixia coronata</name>
    <dbReference type="NCBI Taxonomy" id="796925"/>
    <lineage>
        <taxon>Eukaryota</taxon>
        <taxon>Fungi</taxon>
        <taxon>Fungi incertae sedis</taxon>
        <taxon>Zoopagomycota</taxon>
        <taxon>Entomophthoromycotina</taxon>
        <taxon>Entomophthoromycetes</taxon>
        <taxon>Entomophthorales</taxon>
        <taxon>Ancylistaceae</taxon>
        <taxon>Conidiobolus</taxon>
    </lineage>
</organism>
<keyword evidence="1" id="KW-1133">Transmembrane helix</keyword>
<reference evidence="2 3" key="1">
    <citation type="journal article" date="2015" name="Genome Biol. Evol.">
        <title>Phylogenomic analyses indicate that early fungi evolved digesting cell walls of algal ancestors of land plants.</title>
        <authorList>
            <person name="Chang Y."/>
            <person name="Wang S."/>
            <person name="Sekimoto S."/>
            <person name="Aerts A.L."/>
            <person name="Choi C."/>
            <person name="Clum A."/>
            <person name="LaButti K.M."/>
            <person name="Lindquist E.A."/>
            <person name="Yee Ngan C."/>
            <person name="Ohm R.A."/>
            <person name="Salamov A.A."/>
            <person name="Grigoriev I.V."/>
            <person name="Spatafora J.W."/>
            <person name="Berbee M.L."/>
        </authorList>
    </citation>
    <scope>NUCLEOTIDE SEQUENCE [LARGE SCALE GENOMIC DNA]</scope>
    <source>
        <strain evidence="2 3">NRRL 28638</strain>
    </source>
</reference>
<feature type="transmembrane region" description="Helical" evidence="1">
    <location>
        <begin position="6"/>
        <end position="32"/>
    </location>
</feature>
<dbReference type="AlphaFoldDB" id="A0A137PH58"/>
<sequence length="312" mass="34769">MKPNSILNLVIQPIGLLCATLVLFSIIGLAIIDKRLANRMTVRLIAAIAFADILAHVGEIYASSNGWLPLGSQLCAVVSGFRVASRTFYNFTNIAICFHLYGSLVLLKKSTWRFELYTWIFTVSMVFILTIIYWSMGAFSGKLNKVGCNPGADDYTLNKVFLFMAGFTDLITVLIGIFITIVGHRSLKIWINTYAESRSYKGEDPDIFKRNRMKMAKRAFLYPLATCITLPFEALFLIFYGFGYINTQLGYLKAATLGLSGILTGIAFSVDPATHKAFSEAYTQVKINRINRQQMGDNRSGSTINIPLANKL</sequence>
<proteinExistence type="predicted"/>
<evidence type="ECO:0000313" key="3">
    <source>
        <dbReference type="Proteomes" id="UP000070444"/>
    </source>
</evidence>
<name>A0A137PH58_CONC2</name>